<comment type="caution">
    <text evidence="1">The sequence shown here is derived from an EMBL/GenBank/DDBJ whole genome shotgun (WGS) entry which is preliminary data.</text>
</comment>
<accession>A0A2V4HLR8</accession>
<evidence type="ECO:0000313" key="1">
    <source>
        <dbReference type="EMBL" id="PYB76102.1"/>
    </source>
</evidence>
<sequence>MNIFGPKDTKKFFKLTFEEIGENFLSAVILSKLELNSDQQTTEVAIELSDIFYLDIEPTQQEKYEISIPSKSDMASEVESFVHMMLGMDKPPEKFITVSYEDHFGSWFTRTLGYLRDGDSCGTKPVIDSFEKIGIDHTGTPKFKISTTKDKFIESFKENILSQVYFGEESYSKLIKSVPSSTPAISASKQLEYLRTFLEKRSELTGETKFSFLLSDFNFRKAMMEFELPGGKSLIPSPFTSGSGTKAALPLLLAIQGELDIQQIKIKSSVTNLQDIDIQFSIHKPAIRNVFGANYCSLPRETRERMSAVELVNYEKILKVLQQNHCFHGNHQLEKDFIQFCTWALKQVSHCIEEPSYLKSKATTWTRDNEDKGYKNMEDDFFLPFLYEKLRERFEEKVQKKPERFGGNVDILFGQIPVELKVRKGHKGALIEKVVDESYKPASQAAAYAAITRLGCVLVLDVPTGEPRVTNITSCIKVVTKKFEEADLPTSIIVFVFQCNTPKPSSAV</sequence>
<protein>
    <submittedName>
        <fullName evidence="1">Uncharacterized protein</fullName>
    </submittedName>
</protein>
<dbReference type="Proteomes" id="UP000247620">
    <property type="component" value="Unassembled WGS sequence"/>
</dbReference>
<name>A0A2V4HLR8_9PSED</name>
<gene>
    <name evidence="1" type="ORF">DMX07_22140</name>
</gene>
<dbReference type="EMBL" id="QJRO01000021">
    <property type="protein sequence ID" value="PYB76102.1"/>
    <property type="molecule type" value="Genomic_DNA"/>
</dbReference>
<proteinExistence type="predicted"/>
<reference evidence="1 2" key="1">
    <citation type="submission" date="2018-06" db="EMBL/GenBank/DDBJ databases">
        <title>Pseudomonas diversity within urban Lake Michigan freshwaters.</title>
        <authorList>
            <person name="Batrich M."/>
            <person name="Hatzopoulos T."/>
            <person name="Putonti C."/>
        </authorList>
    </citation>
    <scope>NUCLEOTIDE SEQUENCE [LARGE SCALE GENOMIC DNA]</scope>
    <source>
        <strain evidence="1 2">LBp-160603</strain>
    </source>
</reference>
<organism evidence="1 2">
    <name type="scientific">Pseudomonas soli</name>
    <dbReference type="NCBI Taxonomy" id="1306993"/>
    <lineage>
        <taxon>Bacteria</taxon>
        <taxon>Pseudomonadati</taxon>
        <taxon>Pseudomonadota</taxon>
        <taxon>Gammaproteobacteria</taxon>
        <taxon>Pseudomonadales</taxon>
        <taxon>Pseudomonadaceae</taxon>
        <taxon>Pseudomonas</taxon>
    </lineage>
</organism>
<dbReference type="AlphaFoldDB" id="A0A2V4HLR8"/>
<evidence type="ECO:0000313" key="2">
    <source>
        <dbReference type="Proteomes" id="UP000247620"/>
    </source>
</evidence>